<proteinExistence type="predicted"/>
<keyword evidence="2" id="KW-1185">Reference proteome</keyword>
<dbReference type="RefSeq" id="WP_331813003.1">
    <property type="nucleotide sequence ID" value="NZ_LT960611.1"/>
</dbReference>
<sequence>MDTSTLYSLGFPEKHKIEYVDVVGLYHSGKFGELNRVIICKNKDGKVTTTIGQSLWDLRVFIRGNGANKLNFNEWSTSQSLQRELKLIAFGILFNNGPQQRKALKPSTTIAQISKLKIAYRFLAKHQLTSLSTLSKPTTWAKFELYLKHQDYSRHTLELIFTAINSVIKLGGLASTSIRHRSHKH</sequence>
<dbReference type="Proteomes" id="UP000235828">
    <property type="component" value="Chromosome A"/>
</dbReference>
<dbReference type="KEGG" id="vta:A3167"/>
<dbReference type="AlphaFoldDB" id="A0A2N8ZGU1"/>
<gene>
    <name evidence="1" type="ORF">VTAP4600_A3167</name>
</gene>
<accession>A0A2N8ZGU1</accession>
<protein>
    <submittedName>
        <fullName evidence="1">Uncharacterized protein</fullName>
    </submittedName>
</protein>
<evidence type="ECO:0000313" key="1">
    <source>
        <dbReference type="EMBL" id="SON51133.1"/>
    </source>
</evidence>
<evidence type="ECO:0000313" key="2">
    <source>
        <dbReference type="Proteomes" id="UP000235828"/>
    </source>
</evidence>
<dbReference type="EMBL" id="LT960611">
    <property type="protein sequence ID" value="SON51133.1"/>
    <property type="molecule type" value="Genomic_DNA"/>
</dbReference>
<name>A0A2N8ZGU1_9VIBR</name>
<organism evidence="1 2">
    <name type="scientific">Vibrio tapetis subsp. tapetis</name>
    <dbReference type="NCBI Taxonomy" id="1671868"/>
    <lineage>
        <taxon>Bacteria</taxon>
        <taxon>Pseudomonadati</taxon>
        <taxon>Pseudomonadota</taxon>
        <taxon>Gammaproteobacteria</taxon>
        <taxon>Vibrionales</taxon>
        <taxon>Vibrionaceae</taxon>
        <taxon>Vibrio</taxon>
    </lineage>
</organism>
<reference evidence="1 2" key="1">
    <citation type="submission" date="2017-10" db="EMBL/GenBank/DDBJ databases">
        <authorList>
            <person name="Banno H."/>
            <person name="Chua N.-H."/>
        </authorList>
    </citation>
    <scope>NUCLEOTIDE SEQUENCE [LARGE SCALE GENOMIC DNA]</scope>
    <source>
        <strain evidence="1">Vibrio tapetis CECT4600</strain>
    </source>
</reference>